<accession>A0A9D3ZRL8</accession>
<gene>
    <name evidence="1" type="ORF">J1N35_028071</name>
</gene>
<name>A0A9D3ZRL8_9ROSI</name>
<reference evidence="1 2" key="1">
    <citation type="journal article" date="2021" name="Plant Biotechnol. J.">
        <title>Multi-omics assisted identification of the key and species-specific regulatory components of drought-tolerant mechanisms in Gossypium stocksii.</title>
        <authorList>
            <person name="Yu D."/>
            <person name="Ke L."/>
            <person name="Zhang D."/>
            <person name="Wu Y."/>
            <person name="Sun Y."/>
            <person name="Mei J."/>
            <person name="Sun J."/>
            <person name="Sun Y."/>
        </authorList>
    </citation>
    <scope>NUCLEOTIDE SEQUENCE [LARGE SCALE GENOMIC DNA]</scope>
    <source>
        <strain evidence="2">cv. E1</strain>
        <tissue evidence="1">Leaf</tissue>
    </source>
</reference>
<dbReference type="Proteomes" id="UP000828251">
    <property type="component" value="Unassembled WGS sequence"/>
</dbReference>
<dbReference type="AlphaFoldDB" id="A0A9D3ZRL8"/>
<dbReference type="EMBL" id="JAIQCV010000009">
    <property type="protein sequence ID" value="KAH1063084.1"/>
    <property type="molecule type" value="Genomic_DNA"/>
</dbReference>
<keyword evidence="2" id="KW-1185">Reference proteome</keyword>
<evidence type="ECO:0000313" key="2">
    <source>
        <dbReference type="Proteomes" id="UP000828251"/>
    </source>
</evidence>
<organism evidence="1 2">
    <name type="scientific">Gossypium stocksii</name>
    <dbReference type="NCBI Taxonomy" id="47602"/>
    <lineage>
        <taxon>Eukaryota</taxon>
        <taxon>Viridiplantae</taxon>
        <taxon>Streptophyta</taxon>
        <taxon>Embryophyta</taxon>
        <taxon>Tracheophyta</taxon>
        <taxon>Spermatophyta</taxon>
        <taxon>Magnoliopsida</taxon>
        <taxon>eudicotyledons</taxon>
        <taxon>Gunneridae</taxon>
        <taxon>Pentapetalae</taxon>
        <taxon>rosids</taxon>
        <taxon>malvids</taxon>
        <taxon>Malvales</taxon>
        <taxon>Malvaceae</taxon>
        <taxon>Malvoideae</taxon>
        <taxon>Gossypium</taxon>
    </lineage>
</organism>
<sequence length="51" mass="5771">MEEAEETPDSFGEKVKIKEGSYNEVEADEAIYNYDGSVPPINVWIKFQCGN</sequence>
<comment type="caution">
    <text evidence="1">The sequence shown here is derived from an EMBL/GenBank/DDBJ whole genome shotgun (WGS) entry which is preliminary data.</text>
</comment>
<evidence type="ECO:0000313" key="1">
    <source>
        <dbReference type="EMBL" id="KAH1063084.1"/>
    </source>
</evidence>
<proteinExistence type="predicted"/>
<protein>
    <submittedName>
        <fullName evidence="1">Uncharacterized protein</fullName>
    </submittedName>
</protein>